<dbReference type="Proteomes" id="UP000694395">
    <property type="component" value="Chromosome 22"/>
</dbReference>
<reference evidence="3" key="1">
    <citation type="submission" date="2020-07" db="EMBL/GenBank/DDBJ databases">
        <title>A long reads based de novo assembly of the rainbow trout Arlee double haploid line genome.</title>
        <authorList>
            <person name="Gao G."/>
            <person name="Palti Y."/>
        </authorList>
    </citation>
    <scope>NUCLEOTIDE SEQUENCE [LARGE SCALE GENOMIC DNA]</scope>
</reference>
<organism evidence="3 4">
    <name type="scientific">Oncorhynchus mykiss</name>
    <name type="common">Rainbow trout</name>
    <name type="synonym">Salmo gairdneri</name>
    <dbReference type="NCBI Taxonomy" id="8022"/>
    <lineage>
        <taxon>Eukaryota</taxon>
        <taxon>Metazoa</taxon>
        <taxon>Chordata</taxon>
        <taxon>Craniata</taxon>
        <taxon>Vertebrata</taxon>
        <taxon>Euteleostomi</taxon>
        <taxon>Actinopterygii</taxon>
        <taxon>Neopterygii</taxon>
        <taxon>Teleostei</taxon>
        <taxon>Protacanthopterygii</taxon>
        <taxon>Salmoniformes</taxon>
        <taxon>Salmonidae</taxon>
        <taxon>Salmoninae</taxon>
        <taxon>Oncorhynchus</taxon>
    </lineage>
</organism>
<dbReference type="Pfam" id="PF00891">
    <property type="entry name" value="Methyltransf_2"/>
    <property type="match status" value="1"/>
</dbReference>
<reference evidence="3" key="2">
    <citation type="submission" date="2025-08" db="UniProtKB">
        <authorList>
            <consortium name="Ensembl"/>
        </authorList>
    </citation>
    <scope>IDENTIFICATION</scope>
</reference>
<evidence type="ECO:0000259" key="2">
    <source>
        <dbReference type="Pfam" id="PF08100"/>
    </source>
</evidence>
<dbReference type="GO" id="GO:0008171">
    <property type="term" value="F:O-methyltransferase activity"/>
    <property type="evidence" value="ECO:0007669"/>
    <property type="project" value="InterPro"/>
</dbReference>
<sequence length="386" mass="43923">MEGFLVSKTLFTVCEMGLFDLLASSRRPLSLEEVVQVIRASLSGTEKLYLTRSIHYSSKTIYLCWHYLIDAVREGSNQYEKAFGVKVDDLFEAMYSFTVNLMIIMNLLWFSDFLCIGYRDNTITWFTLSGAKAVYSCDYNTLILYYPSLHLSLSLGCSGALAKKCVDVPRMQLTIFEIQRTLSMGGARNKFYPKLSLPLTDSIVCIVDFFKDELLEADLYILARILHDWTDTQHRTTEKSTGPANQLYTPSSIPLSLLQSFSLMRKIRCDLTLLTLPHPPSSPWVTVSTKASCQTSPQIHTYTHTHTHTHTHARMHTRTQSLAFESSAVAISLLHNTNTLTHLQVHNTHTHTHTFCITMKILFNLQLNLLLETNSKQQSGYDNCHD</sequence>
<name>A0A8C7SW55_ONCMY</name>
<dbReference type="Pfam" id="PF08100">
    <property type="entry name" value="Dimerisation"/>
    <property type="match status" value="1"/>
</dbReference>
<dbReference type="InterPro" id="IPR012967">
    <property type="entry name" value="COMT_dimerisation"/>
</dbReference>
<proteinExistence type="predicted"/>
<dbReference type="InterPro" id="IPR029063">
    <property type="entry name" value="SAM-dependent_MTases_sf"/>
</dbReference>
<dbReference type="AlphaFoldDB" id="A0A8C7SW55"/>
<feature type="domain" description="O-methyltransferase C-terminal" evidence="1">
    <location>
        <begin position="156"/>
        <end position="233"/>
    </location>
</feature>
<dbReference type="Ensembl" id="ENSOMYT00000078347.2">
    <property type="protein sequence ID" value="ENSOMYP00000071956.2"/>
    <property type="gene ID" value="ENSOMYG00000033229.2"/>
</dbReference>
<protein>
    <submittedName>
        <fullName evidence="3">Acetylserotonin O-methyltransferase</fullName>
    </submittedName>
</protein>
<evidence type="ECO:0000313" key="3">
    <source>
        <dbReference type="Ensembl" id="ENSOMYP00000071956.2"/>
    </source>
</evidence>
<reference evidence="3" key="3">
    <citation type="submission" date="2025-09" db="UniProtKB">
        <authorList>
            <consortium name="Ensembl"/>
        </authorList>
    </citation>
    <scope>IDENTIFICATION</scope>
</reference>
<evidence type="ECO:0000259" key="1">
    <source>
        <dbReference type="Pfam" id="PF00891"/>
    </source>
</evidence>
<evidence type="ECO:0000313" key="4">
    <source>
        <dbReference type="Proteomes" id="UP000694395"/>
    </source>
</evidence>
<dbReference type="InterPro" id="IPR036388">
    <property type="entry name" value="WH-like_DNA-bd_sf"/>
</dbReference>
<dbReference type="GO" id="GO:0046983">
    <property type="term" value="F:protein dimerization activity"/>
    <property type="evidence" value="ECO:0007669"/>
    <property type="project" value="InterPro"/>
</dbReference>
<dbReference type="Gene3D" id="1.10.10.10">
    <property type="entry name" value="Winged helix-like DNA-binding domain superfamily/Winged helix DNA-binding domain"/>
    <property type="match status" value="1"/>
</dbReference>
<feature type="domain" description="O-methyltransferase dimerisation" evidence="2">
    <location>
        <begin position="1"/>
        <end position="48"/>
    </location>
</feature>
<keyword evidence="4" id="KW-1185">Reference proteome</keyword>
<dbReference type="GeneTree" id="ENSGT00940000161561"/>
<accession>A0A8C7SW55</accession>
<dbReference type="Gene3D" id="3.40.50.150">
    <property type="entry name" value="Vaccinia Virus protein VP39"/>
    <property type="match status" value="1"/>
</dbReference>
<dbReference type="InterPro" id="IPR001077">
    <property type="entry name" value="COMT_C"/>
</dbReference>